<sequence length="270" mass="30150">MEVEVEGEAIMGEDVEVEAVVGEVVMDEAVEVYPVVGEAVECDNVEGENVKGEDIKCEAGEAEQGAGIDMEWFDNFLDREADGITSCHVNDFDAYIYEMEGECNVEWAFSYPNKGVAGEKLGSIKEEISSYEESEDNEALCDDSELPPMHPYEQECEDDDAVDEDDDDVEGPVMFNKYRHLQTLALIPNIIFANFEEFRSLIREYALVTRRDVKLPINEKNCVQAVCRVNCCPFKVACSKNGSEQNMSIKSISGSHSCGHVIKNKQVIIK</sequence>
<reference evidence="1 2" key="1">
    <citation type="submission" date="2024-01" db="EMBL/GenBank/DDBJ databases">
        <title>The complete chloroplast genome sequence of Lithospermum erythrorhizon: insights into the phylogenetic relationship among Boraginaceae species and the maternal lineages of purple gromwells.</title>
        <authorList>
            <person name="Okada T."/>
            <person name="Watanabe K."/>
        </authorList>
    </citation>
    <scope>NUCLEOTIDE SEQUENCE [LARGE SCALE GENOMIC DNA]</scope>
</reference>
<dbReference type="EMBL" id="BAABME010001606">
    <property type="protein sequence ID" value="GAA0150507.1"/>
    <property type="molecule type" value="Genomic_DNA"/>
</dbReference>
<evidence type="ECO:0000313" key="2">
    <source>
        <dbReference type="Proteomes" id="UP001454036"/>
    </source>
</evidence>
<gene>
    <name evidence="1" type="ORF">LIER_09434</name>
</gene>
<keyword evidence="2" id="KW-1185">Reference proteome</keyword>
<organism evidence="1 2">
    <name type="scientific">Lithospermum erythrorhizon</name>
    <name type="common">Purple gromwell</name>
    <name type="synonym">Lithospermum officinale var. erythrorhizon</name>
    <dbReference type="NCBI Taxonomy" id="34254"/>
    <lineage>
        <taxon>Eukaryota</taxon>
        <taxon>Viridiplantae</taxon>
        <taxon>Streptophyta</taxon>
        <taxon>Embryophyta</taxon>
        <taxon>Tracheophyta</taxon>
        <taxon>Spermatophyta</taxon>
        <taxon>Magnoliopsida</taxon>
        <taxon>eudicotyledons</taxon>
        <taxon>Gunneridae</taxon>
        <taxon>Pentapetalae</taxon>
        <taxon>asterids</taxon>
        <taxon>lamiids</taxon>
        <taxon>Boraginales</taxon>
        <taxon>Boraginaceae</taxon>
        <taxon>Boraginoideae</taxon>
        <taxon>Lithospermeae</taxon>
        <taxon>Lithospermum</taxon>
    </lineage>
</organism>
<protein>
    <recommendedName>
        <fullName evidence="3">Transposase MuDR plant domain-containing protein</fullName>
    </recommendedName>
</protein>
<name>A0AAV3PKJ4_LITER</name>
<comment type="caution">
    <text evidence="1">The sequence shown here is derived from an EMBL/GenBank/DDBJ whole genome shotgun (WGS) entry which is preliminary data.</text>
</comment>
<proteinExistence type="predicted"/>
<dbReference type="Proteomes" id="UP001454036">
    <property type="component" value="Unassembled WGS sequence"/>
</dbReference>
<evidence type="ECO:0008006" key="3">
    <source>
        <dbReference type="Google" id="ProtNLM"/>
    </source>
</evidence>
<evidence type="ECO:0000313" key="1">
    <source>
        <dbReference type="EMBL" id="GAA0150507.1"/>
    </source>
</evidence>
<accession>A0AAV3PKJ4</accession>
<dbReference type="AlphaFoldDB" id="A0AAV3PKJ4"/>